<feature type="non-terminal residue" evidence="1">
    <location>
        <position position="93"/>
    </location>
</feature>
<sequence length="93" mass="11138">MEFFKDITLIVDKRYLREHPALRRILSPYHYEEKDSCYKVHVTYEELERLEKALSVCRLTQGQSPQQNAVKVSALVMDYIQHVWKEKLQKLQG</sequence>
<evidence type="ECO:0000313" key="1">
    <source>
        <dbReference type="EMBL" id="SBP22890.1"/>
    </source>
</evidence>
<dbReference type="AlphaFoldDB" id="A0A1A7XYQ0"/>
<accession>A0A1A7XYQ0</accession>
<reference evidence="1" key="1">
    <citation type="submission" date="2016-05" db="EMBL/GenBank/DDBJ databases">
        <authorList>
            <person name="Lavstsen T."/>
            <person name="Jespersen J.S."/>
        </authorList>
    </citation>
    <scope>NUCLEOTIDE SEQUENCE</scope>
    <source>
        <tissue evidence="1">Brain</tissue>
    </source>
</reference>
<organism evidence="1">
    <name type="scientific">Iconisemion striatum</name>
    <dbReference type="NCBI Taxonomy" id="60296"/>
    <lineage>
        <taxon>Eukaryota</taxon>
        <taxon>Metazoa</taxon>
        <taxon>Chordata</taxon>
        <taxon>Craniata</taxon>
        <taxon>Vertebrata</taxon>
        <taxon>Euteleostomi</taxon>
        <taxon>Actinopterygii</taxon>
        <taxon>Neopterygii</taxon>
        <taxon>Teleostei</taxon>
        <taxon>Neoteleostei</taxon>
        <taxon>Acanthomorphata</taxon>
        <taxon>Ovalentaria</taxon>
        <taxon>Atherinomorphae</taxon>
        <taxon>Cyprinodontiformes</taxon>
        <taxon>Nothobranchiidae</taxon>
        <taxon>Iconisemion</taxon>
    </lineage>
</organism>
<proteinExistence type="predicted"/>
<reference evidence="1" key="2">
    <citation type="submission" date="2016-06" db="EMBL/GenBank/DDBJ databases">
        <title>The genome of a short-lived fish provides insights into sex chromosome evolution and the genetic control of aging.</title>
        <authorList>
            <person name="Reichwald K."/>
            <person name="Felder M."/>
            <person name="Petzold A."/>
            <person name="Koch P."/>
            <person name="Groth M."/>
            <person name="Platzer M."/>
        </authorList>
    </citation>
    <scope>NUCLEOTIDE SEQUENCE</scope>
    <source>
        <tissue evidence="1">Brain</tissue>
    </source>
</reference>
<dbReference type="EMBL" id="HADX01000658">
    <property type="protein sequence ID" value="SBP22890.1"/>
    <property type="molecule type" value="Transcribed_RNA"/>
</dbReference>
<gene>
    <name evidence="1" type="primary">DTX3</name>
</gene>
<name>A0A1A7XYQ0_9TELE</name>
<protein>
    <submittedName>
        <fullName evidence="1">Uncharacterized protein</fullName>
    </submittedName>
</protein>